<sequence length="406" mass="45385">MQHERETATSRQFRFSQRQIDALPPHDSDSPSAMAEYSDTEVVGLKLAVSKSGRKYFWHRYRFRGRKKALKLGEYPSVSVQDARHMVHEHKNMLARDLDPANQRQIRRNVPTLSEFAVETYLPYAKLHKRSWKDDESKIRRDIKATIGRIPINEITTGDVMKLHTAIGLRAAPGTANRYLALLSGMFKLAIQNGLVKENPARGIKKLPEADARQRFLSGDELTRFIVAVNAEAGRTTANAIILLLLTGLRRMELFSLRWSDVNLDSATAWLTKTKAGRGRTVVLNSAALNLLLKMKEQADPHCQWLFPARRGAGHLVDVRKAMARAMALAGISDLRPHDLRRSFASLAVNAGVDLYQVKDLLGHSTVAVTQKAYAHLQQNTLRSASEIVAKTVGDAQAKLFPDIAA</sequence>
<evidence type="ECO:0000313" key="8">
    <source>
        <dbReference type="Proteomes" id="UP000568888"/>
    </source>
</evidence>
<comment type="caution">
    <text evidence="7">The sequence shown here is derived from an EMBL/GenBank/DDBJ whole genome shotgun (WGS) entry which is preliminary data.</text>
</comment>
<proteinExistence type="inferred from homology"/>
<dbReference type="InterPro" id="IPR013762">
    <property type="entry name" value="Integrase-like_cat_sf"/>
</dbReference>
<dbReference type="GO" id="GO:0006310">
    <property type="term" value="P:DNA recombination"/>
    <property type="evidence" value="ECO:0007669"/>
    <property type="project" value="UniProtKB-KW"/>
</dbReference>
<protein>
    <submittedName>
        <fullName evidence="7">Integrase</fullName>
    </submittedName>
</protein>
<dbReference type="Proteomes" id="UP000568888">
    <property type="component" value="Unassembled WGS sequence"/>
</dbReference>
<evidence type="ECO:0000256" key="4">
    <source>
        <dbReference type="ARBA" id="ARBA00023172"/>
    </source>
</evidence>
<dbReference type="InterPro" id="IPR050808">
    <property type="entry name" value="Phage_Integrase"/>
</dbReference>
<dbReference type="Gene3D" id="3.30.160.390">
    <property type="entry name" value="Integrase, DNA-binding domain"/>
    <property type="match status" value="1"/>
</dbReference>
<dbReference type="GO" id="GO:0015074">
    <property type="term" value="P:DNA integration"/>
    <property type="evidence" value="ECO:0007669"/>
    <property type="project" value="UniProtKB-KW"/>
</dbReference>
<dbReference type="InterPro" id="IPR025166">
    <property type="entry name" value="Integrase_DNA_bind_dom"/>
</dbReference>
<dbReference type="RefSeq" id="WP_183344248.1">
    <property type="nucleotide sequence ID" value="NZ_BLXY01000001.1"/>
</dbReference>
<feature type="compositionally biased region" description="Polar residues" evidence="5">
    <location>
        <begin position="9"/>
        <end position="19"/>
    </location>
</feature>
<dbReference type="Gene3D" id="1.10.443.10">
    <property type="entry name" value="Intergrase catalytic core"/>
    <property type="match status" value="1"/>
</dbReference>
<comment type="similarity">
    <text evidence="1">Belongs to the 'phage' integrase family.</text>
</comment>
<dbReference type="GO" id="GO:0003677">
    <property type="term" value="F:DNA binding"/>
    <property type="evidence" value="ECO:0007669"/>
    <property type="project" value="UniProtKB-KW"/>
</dbReference>
<dbReference type="InterPro" id="IPR010998">
    <property type="entry name" value="Integrase_recombinase_N"/>
</dbReference>
<dbReference type="EMBL" id="BLXY01000001">
    <property type="protein sequence ID" value="GFO62327.1"/>
    <property type="molecule type" value="Genomic_DNA"/>
</dbReference>
<evidence type="ECO:0000256" key="2">
    <source>
        <dbReference type="ARBA" id="ARBA00022908"/>
    </source>
</evidence>
<dbReference type="AlphaFoldDB" id="A0A6V8MRA2"/>
<dbReference type="PANTHER" id="PTHR30629">
    <property type="entry name" value="PROPHAGE INTEGRASE"/>
    <property type="match status" value="1"/>
</dbReference>
<keyword evidence="3" id="KW-0238">DNA-binding</keyword>
<reference evidence="8" key="1">
    <citation type="submission" date="2020-06" db="EMBL/GenBank/DDBJ databases">
        <title>Draft genomic sequecing of Geomonas sp. Red736.</title>
        <authorList>
            <person name="Itoh H."/>
            <person name="Xu Z.X."/>
            <person name="Ushijima N."/>
            <person name="Masuda Y."/>
            <person name="Shiratori Y."/>
            <person name="Senoo K."/>
        </authorList>
    </citation>
    <scope>NUCLEOTIDE SEQUENCE [LARGE SCALE GENOMIC DNA]</scope>
    <source>
        <strain evidence="8">Red736</strain>
    </source>
</reference>
<evidence type="ECO:0000256" key="1">
    <source>
        <dbReference type="ARBA" id="ARBA00008857"/>
    </source>
</evidence>
<dbReference type="InterPro" id="IPR011010">
    <property type="entry name" value="DNA_brk_join_enz"/>
</dbReference>
<dbReference type="Pfam" id="PF00589">
    <property type="entry name" value="Phage_integrase"/>
    <property type="match status" value="1"/>
</dbReference>
<evidence type="ECO:0000256" key="3">
    <source>
        <dbReference type="ARBA" id="ARBA00023125"/>
    </source>
</evidence>
<dbReference type="CDD" id="cd00796">
    <property type="entry name" value="INT_Rci_Hp1_C"/>
    <property type="match status" value="1"/>
</dbReference>
<dbReference type="Gene3D" id="1.10.150.130">
    <property type="match status" value="1"/>
</dbReference>
<gene>
    <name evidence="7" type="ORF">GMPD_02460</name>
</gene>
<dbReference type="InterPro" id="IPR053876">
    <property type="entry name" value="Phage_int_M"/>
</dbReference>
<dbReference type="PROSITE" id="PS51898">
    <property type="entry name" value="TYR_RECOMBINASE"/>
    <property type="match status" value="1"/>
</dbReference>
<dbReference type="Pfam" id="PF22022">
    <property type="entry name" value="Phage_int_M"/>
    <property type="match status" value="1"/>
</dbReference>
<dbReference type="InterPro" id="IPR038488">
    <property type="entry name" value="Integrase_DNA-bd_sf"/>
</dbReference>
<organism evidence="7 8">
    <name type="scientific">Geomonas paludis</name>
    <dbReference type="NCBI Taxonomy" id="2740185"/>
    <lineage>
        <taxon>Bacteria</taxon>
        <taxon>Pseudomonadati</taxon>
        <taxon>Thermodesulfobacteriota</taxon>
        <taxon>Desulfuromonadia</taxon>
        <taxon>Geobacterales</taxon>
        <taxon>Geobacteraceae</taxon>
        <taxon>Geomonas</taxon>
    </lineage>
</organism>
<accession>A0A6V8MRA2</accession>
<dbReference type="SUPFAM" id="SSF56349">
    <property type="entry name" value="DNA breaking-rejoining enzymes"/>
    <property type="match status" value="1"/>
</dbReference>
<keyword evidence="4" id="KW-0233">DNA recombination</keyword>
<name>A0A6V8MRA2_9BACT</name>
<feature type="region of interest" description="Disordered" evidence="5">
    <location>
        <begin position="1"/>
        <end position="34"/>
    </location>
</feature>
<dbReference type="PANTHER" id="PTHR30629:SF2">
    <property type="entry name" value="PROPHAGE INTEGRASE INTS-RELATED"/>
    <property type="match status" value="1"/>
</dbReference>
<feature type="domain" description="Tyr recombinase" evidence="6">
    <location>
        <begin position="212"/>
        <end position="387"/>
    </location>
</feature>
<evidence type="ECO:0000259" key="6">
    <source>
        <dbReference type="PROSITE" id="PS51898"/>
    </source>
</evidence>
<dbReference type="InterPro" id="IPR002104">
    <property type="entry name" value="Integrase_catalytic"/>
</dbReference>
<evidence type="ECO:0000313" key="7">
    <source>
        <dbReference type="EMBL" id="GFO62327.1"/>
    </source>
</evidence>
<evidence type="ECO:0000256" key="5">
    <source>
        <dbReference type="SAM" id="MobiDB-lite"/>
    </source>
</evidence>
<keyword evidence="2" id="KW-0229">DNA integration</keyword>
<dbReference type="Pfam" id="PF13356">
    <property type="entry name" value="Arm-DNA-bind_3"/>
    <property type="match status" value="1"/>
</dbReference>